<protein>
    <recommendedName>
        <fullName evidence="5">Release factor glutamine methyltransferase</fullName>
        <shortName evidence="5">RF MTase</shortName>
        <ecNumber evidence="5">2.1.1.297</ecNumber>
    </recommendedName>
    <alternativeName>
        <fullName evidence="5">N5-glutamine methyltransferase PrmC</fullName>
    </alternativeName>
    <alternativeName>
        <fullName evidence="5">Protein-(glutamine-N5) MTase PrmC</fullName>
    </alternativeName>
    <alternativeName>
        <fullName evidence="5">Protein-glutamine N-methyltransferase PrmC</fullName>
    </alternativeName>
</protein>
<dbReference type="EC" id="2.1.1.297" evidence="5"/>
<feature type="binding site" evidence="5">
    <location>
        <begin position="183"/>
        <end position="186"/>
    </location>
    <ligand>
        <name>substrate</name>
    </ligand>
</feature>
<reference evidence="8 9" key="1">
    <citation type="submission" date="2023-11" db="EMBL/GenBank/DDBJ databases">
        <title>Gilvimarinus fulvus sp. nov., isolated from the surface of Kelp.</title>
        <authorList>
            <person name="Sun Y.Y."/>
            <person name="Gong Y."/>
            <person name="Du Z.J."/>
        </authorList>
    </citation>
    <scope>NUCLEOTIDE SEQUENCE [LARGE SCALE GENOMIC DNA]</scope>
    <source>
        <strain evidence="8 9">SDUM040013</strain>
    </source>
</reference>
<feature type="binding site" evidence="5">
    <location>
        <position position="183"/>
    </location>
    <ligand>
        <name>S-adenosyl-L-methionine</name>
        <dbReference type="ChEBI" id="CHEBI:59789"/>
    </ligand>
</feature>
<dbReference type="Gene3D" id="3.40.50.150">
    <property type="entry name" value="Vaccinia Virus protein VP39"/>
    <property type="match status" value="1"/>
</dbReference>
<dbReference type="Pfam" id="PF05175">
    <property type="entry name" value="MTS"/>
    <property type="match status" value="1"/>
</dbReference>
<dbReference type="InterPro" id="IPR040758">
    <property type="entry name" value="PrmC_N"/>
</dbReference>
<proteinExistence type="inferred from homology"/>
<evidence type="ECO:0000256" key="5">
    <source>
        <dbReference type="HAMAP-Rule" id="MF_02126"/>
    </source>
</evidence>
<evidence type="ECO:0000256" key="3">
    <source>
        <dbReference type="ARBA" id="ARBA00022691"/>
    </source>
</evidence>
<dbReference type="InterPro" id="IPR002052">
    <property type="entry name" value="DNA_methylase_N6_adenine_CS"/>
</dbReference>
<dbReference type="InterPro" id="IPR050320">
    <property type="entry name" value="N5-glutamine_MTase"/>
</dbReference>
<name>A0ABU4S031_9GAMM</name>
<dbReference type="RefSeq" id="WP_302722278.1">
    <property type="nucleotide sequence ID" value="NZ_JAULRU010000514.1"/>
</dbReference>
<dbReference type="InterPro" id="IPR007848">
    <property type="entry name" value="Small_mtfrase_dom"/>
</dbReference>
<dbReference type="Proteomes" id="UP001273505">
    <property type="component" value="Unassembled WGS sequence"/>
</dbReference>
<evidence type="ECO:0000259" key="6">
    <source>
        <dbReference type="Pfam" id="PF05175"/>
    </source>
</evidence>
<comment type="function">
    <text evidence="5">Methylates the class 1 translation termination release factors RF1/PrfA and RF2/PrfB on the glutamine residue of the universally conserved GGQ motif.</text>
</comment>
<dbReference type="Pfam" id="PF17827">
    <property type="entry name" value="PrmC_N"/>
    <property type="match status" value="1"/>
</dbReference>
<dbReference type="PANTHER" id="PTHR18895:SF74">
    <property type="entry name" value="MTRF1L RELEASE FACTOR GLUTAMINE METHYLTRANSFERASE"/>
    <property type="match status" value="1"/>
</dbReference>
<feature type="domain" description="Methyltransferase small" evidence="6">
    <location>
        <begin position="96"/>
        <end position="192"/>
    </location>
</feature>
<dbReference type="NCBIfam" id="TIGR03534">
    <property type="entry name" value="RF_mod_PrmC"/>
    <property type="match status" value="1"/>
</dbReference>
<dbReference type="GO" id="GO:0102559">
    <property type="term" value="F:peptide chain release factor N(5)-glutamine methyltransferase activity"/>
    <property type="evidence" value="ECO:0007669"/>
    <property type="project" value="UniProtKB-EC"/>
</dbReference>
<evidence type="ECO:0000256" key="2">
    <source>
        <dbReference type="ARBA" id="ARBA00022679"/>
    </source>
</evidence>
<gene>
    <name evidence="5 8" type="primary">prmC</name>
    <name evidence="8" type="ORF">SCD92_13510</name>
</gene>
<dbReference type="InterPro" id="IPR004556">
    <property type="entry name" value="HemK-like"/>
</dbReference>
<keyword evidence="2 5" id="KW-0808">Transferase</keyword>
<feature type="binding site" evidence="5">
    <location>
        <position position="167"/>
    </location>
    <ligand>
        <name>S-adenosyl-L-methionine</name>
        <dbReference type="ChEBI" id="CHEBI:59789"/>
    </ligand>
</feature>
<dbReference type="Gene3D" id="1.10.8.10">
    <property type="entry name" value="DNA helicase RuvA subunit, C-terminal domain"/>
    <property type="match status" value="1"/>
</dbReference>
<keyword evidence="9" id="KW-1185">Reference proteome</keyword>
<dbReference type="PANTHER" id="PTHR18895">
    <property type="entry name" value="HEMK METHYLTRANSFERASE"/>
    <property type="match status" value="1"/>
</dbReference>
<keyword evidence="1 5" id="KW-0489">Methyltransferase</keyword>
<dbReference type="CDD" id="cd02440">
    <property type="entry name" value="AdoMet_MTases"/>
    <property type="match status" value="1"/>
</dbReference>
<dbReference type="SUPFAM" id="SSF53335">
    <property type="entry name" value="S-adenosyl-L-methionine-dependent methyltransferases"/>
    <property type="match status" value="1"/>
</dbReference>
<evidence type="ECO:0000313" key="9">
    <source>
        <dbReference type="Proteomes" id="UP001273505"/>
    </source>
</evidence>
<comment type="caution">
    <text evidence="8">The sequence shown here is derived from an EMBL/GenBank/DDBJ whole genome shotgun (WGS) entry which is preliminary data.</text>
</comment>
<comment type="similarity">
    <text evidence="5">Belongs to the protein N5-glutamine methyltransferase family. PrmC subfamily.</text>
</comment>
<evidence type="ECO:0000256" key="4">
    <source>
        <dbReference type="ARBA" id="ARBA00048391"/>
    </source>
</evidence>
<comment type="catalytic activity">
    <reaction evidence="4 5">
        <text>L-glutaminyl-[peptide chain release factor] + S-adenosyl-L-methionine = N(5)-methyl-L-glutaminyl-[peptide chain release factor] + S-adenosyl-L-homocysteine + H(+)</text>
        <dbReference type="Rhea" id="RHEA:42896"/>
        <dbReference type="Rhea" id="RHEA-COMP:10271"/>
        <dbReference type="Rhea" id="RHEA-COMP:10272"/>
        <dbReference type="ChEBI" id="CHEBI:15378"/>
        <dbReference type="ChEBI" id="CHEBI:30011"/>
        <dbReference type="ChEBI" id="CHEBI:57856"/>
        <dbReference type="ChEBI" id="CHEBI:59789"/>
        <dbReference type="ChEBI" id="CHEBI:61891"/>
        <dbReference type="EC" id="2.1.1.297"/>
    </reaction>
</comment>
<dbReference type="NCBIfam" id="TIGR00536">
    <property type="entry name" value="hemK_fam"/>
    <property type="match status" value="1"/>
</dbReference>
<sequence>MRIDQALKQAVQTLRDSDSARLDAEVLLSDVLDKNRAYLYTWPERELSGRDAELFDKLIARRAEGEPVAYITQVQEFWSLPLKTHRYTLIPRPETELLVEQALLLPLGRTAHVLDLGTGTGAIALALAAERPDWQISAVDRIAESVALARENAAHLKLNINVYQSDWFDCVPNASQFGLIVSNPPYIDATDEHLAQGDVRFEPKSALVASEQGLADIRRISEQALAYLQPGGFLMFEHGWQQAAAVRELMQCLGYLDVRSVNDLAGIERMTMGQKAL</sequence>
<feature type="binding site" evidence="5">
    <location>
        <position position="140"/>
    </location>
    <ligand>
        <name>S-adenosyl-L-methionine</name>
        <dbReference type="ChEBI" id="CHEBI:59789"/>
    </ligand>
</feature>
<accession>A0ABU4S031</accession>
<feature type="domain" description="Release factor glutamine methyltransferase N-terminal" evidence="7">
    <location>
        <begin position="5"/>
        <end position="72"/>
    </location>
</feature>
<dbReference type="PROSITE" id="PS00092">
    <property type="entry name" value="N6_MTASE"/>
    <property type="match status" value="1"/>
</dbReference>
<evidence type="ECO:0000256" key="1">
    <source>
        <dbReference type="ARBA" id="ARBA00022603"/>
    </source>
</evidence>
<keyword evidence="3 5" id="KW-0949">S-adenosyl-L-methionine</keyword>
<dbReference type="HAMAP" id="MF_02126">
    <property type="entry name" value="RF_methyltr_PrmC"/>
    <property type="match status" value="1"/>
</dbReference>
<dbReference type="EMBL" id="JAXAFO010000023">
    <property type="protein sequence ID" value="MDX6850385.1"/>
    <property type="molecule type" value="Genomic_DNA"/>
</dbReference>
<feature type="binding site" evidence="5">
    <location>
        <begin position="117"/>
        <end position="121"/>
    </location>
    <ligand>
        <name>S-adenosyl-L-methionine</name>
        <dbReference type="ChEBI" id="CHEBI:59789"/>
    </ligand>
</feature>
<evidence type="ECO:0000313" key="8">
    <source>
        <dbReference type="EMBL" id="MDX6850385.1"/>
    </source>
</evidence>
<dbReference type="InterPro" id="IPR029063">
    <property type="entry name" value="SAM-dependent_MTases_sf"/>
</dbReference>
<dbReference type="GO" id="GO:0032259">
    <property type="term" value="P:methylation"/>
    <property type="evidence" value="ECO:0007669"/>
    <property type="project" value="UniProtKB-KW"/>
</dbReference>
<organism evidence="8 9">
    <name type="scientific">Gilvimarinus gilvus</name>
    <dbReference type="NCBI Taxonomy" id="3058038"/>
    <lineage>
        <taxon>Bacteria</taxon>
        <taxon>Pseudomonadati</taxon>
        <taxon>Pseudomonadota</taxon>
        <taxon>Gammaproteobacteria</taxon>
        <taxon>Cellvibrionales</taxon>
        <taxon>Cellvibrionaceae</taxon>
        <taxon>Gilvimarinus</taxon>
    </lineage>
</organism>
<dbReference type="InterPro" id="IPR019874">
    <property type="entry name" value="RF_methyltr_PrmC"/>
</dbReference>
<evidence type="ECO:0000259" key="7">
    <source>
        <dbReference type="Pfam" id="PF17827"/>
    </source>
</evidence>